<name>A0A3N4A0Y8_9MICC</name>
<comment type="caution">
    <text evidence="7">The sequence shown here is derived from an EMBL/GenBank/DDBJ whole genome shotgun (WGS) entry which is preliminary data.</text>
</comment>
<evidence type="ECO:0000259" key="6">
    <source>
        <dbReference type="Pfam" id="PF02656"/>
    </source>
</evidence>
<keyword evidence="4 5" id="KW-0472">Membrane</keyword>
<evidence type="ECO:0000256" key="2">
    <source>
        <dbReference type="ARBA" id="ARBA00022692"/>
    </source>
</evidence>
<dbReference type="Proteomes" id="UP000270616">
    <property type="component" value="Unassembled WGS sequence"/>
</dbReference>
<feature type="transmembrane region" description="Helical" evidence="5">
    <location>
        <begin position="21"/>
        <end position="39"/>
    </location>
</feature>
<dbReference type="InterPro" id="IPR003807">
    <property type="entry name" value="DUF202"/>
</dbReference>
<evidence type="ECO:0000256" key="4">
    <source>
        <dbReference type="ARBA" id="ARBA00023136"/>
    </source>
</evidence>
<protein>
    <submittedName>
        <fullName evidence="7">DUF202 domain-containing protein</fullName>
    </submittedName>
</protein>
<dbReference type="AlphaFoldDB" id="A0A3N4A0Y8"/>
<keyword evidence="3 5" id="KW-1133">Transmembrane helix</keyword>
<feature type="transmembrane region" description="Helical" evidence="5">
    <location>
        <begin position="85"/>
        <end position="107"/>
    </location>
</feature>
<dbReference type="EMBL" id="RKMF01000001">
    <property type="protein sequence ID" value="ROZ65744.1"/>
    <property type="molecule type" value="Genomic_DNA"/>
</dbReference>
<evidence type="ECO:0000256" key="1">
    <source>
        <dbReference type="ARBA" id="ARBA00004127"/>
    </source>
</evidence>
<comment type="subcellular location">
    <subcellularLocation>
        <location evidence="1">Endomembrane system</location>
        <topology evidence="1">Multi-pass membrane protein</topology>
    </subcellularLocation>
</comment>
<keyword evidence="2 5" id="KW-0812">Transmembrane</keyword>
<feature type="domain" description="DUF202" evidence="6">
    <location>
        <begin position="10"/>
        <end position="74"/>
    </location>
</feature>
<organism evidence="7 8">
    <name type="scientific">Kocuria soli</name>
    <dbReference type="NCBI Taxonomy" id="2485125"/>
    <lineage>
        <taxon>Bacteria</taxon>
        <taxon>Bacillati</taxon>
        <taxon>Actinomycetota</taxon>
        <taxon>Actinomycetes</taxon>
        <taxon>Micrococcales</taxon>
        <taxon>Micrococcaceae</taxon>
        <taxon>Kocuria</taxon>
    </lineage>
</organism>
<dbReference type="OrthoDB" id="3701077at2"/>
<dbReference type="GO" id="GO:0012505">
    <property type="term" value="C:endomembrane system"/>
    <property type="evidence" value="ECO:0007669"/>
    <property type="project" value="UniProtKB-SubCell"/>
</dbReference>
<proteinExistence type="predicted"/>
<evidence type="ECO:0000313" key="8">
    <source>
        <dbReference type="Proteomes" id="UP000270616"/>
    </source>
</evidence>
<dbReference type="RefSeq" id="WP_123823636.1">
    <property type="nucleotide sequence ID" value="NZ_RKMF01000001.1"/>
</dbReference>
<feature type="transmembrane region" description="Helical" evidence="5">
    <location>
        <begin position="45"/>
        <end position="64"/>
    </location>
</feature>
<evidence type="ECO:0000256" key="3">
    <source>
        <dbReference type="ARBA" id="ARBA00022989"/>
    </source>
</evidence>
<keyword evidence="8" id="KW-1185">Reference proteome</keyword>
<evidence type="ECO:0000313" key="7">
    <source>
        <dbReference type="EMBL" id="ROZ65744.1"/>
    </source>
</evidence>
<dbReference type="Pfam" id="PF02656">
    <property type="entry name" value="DUF202"/>
    <property type="match status" value="1"/>
</dbReference>
<sequence length="108" mass="11150">MNARHSAVVDPGLQPERTTLAWSRTLMAFVTVAALFLRWGGEHGAVVVLLFGGAIAVALAIGATQRRRYTHRAQAMGQPTGQPKVGPAVALSAAVVLLGAAGLAVILI</sequence>
<reference evidence="7 8" key="1">
    <citation type="submission" date="2018-10" db="EMBL/GenBank/DDBJ databases">
        <title>Kocuria sp. M5W7-7, whole genome shotgun sequence.</title>
        <authorList>
            <person name="Tuo L."/>
        </authorList>
    </citation>
    <scope>NUCLEOTIDE SEQUENCE [LARGE SCALE GENOMIC DNA]</scope>
    <source>
        <strain evidence="7 8">M5W7-7</strain>
    </source>
</reference>
<accession>A0A3N4A0Y8</accession>
<evidence type="ECO:0000256" key="5">
    <source>
        <dbReference type="SAM" id="Phobius"/>
    </source>
</evidence>
<gene>
    <name evidence="7" type="ORF">EDL96_01330</name>
</gene>